<protein>
    <submittedName>
        <fullName evidence="1">Uncharacterized protein</fullName>
    </submittedName>
</protein>
<evidence type="ECO:0000313" key="1">
    <source>
        <dbReference type="EMBL" id="KAI5327816.1"/>
    </source>
</evidence>
<dbReference type="EMBL" id="JAJFAZ020000005">
    <property type="protein sequence ID" value="KAI5327816.1"/>
    <property type="molecule type" value="Genomic_DNA"/>
</dbReference>
<accession>A0AAD4Z027</accession>
<dbReference type="Proteomes" id="UP001054821">
    <property type="component" value="Chromosome 5"/>
</dbReference>
<evidence type="ECO:0000313" key="2">
    <source>
        <dbReference type="Proteomes" id="UP001054821"/>
    </source>
</evidence>
<gene>
    <name evidence="1" type="ORF">L3X38_027212</name>
</gene>
<dbReference type="AlphaFoldDB" id="A0AAD4Z027"/>
<sequence>MRGSYKTKTSEETYELFEKIAMKTQHIDTRGKRVVSNSNYASSVQISKLGQKLDALLVMNSRNPPNEMCTICETHDHATIASPLGVAYLEFAQEQANLVIFYNQGPRNDPYSQSYNQSWRNYPNFS</sequence>
<keyword evidence="2" id="KW-1185">Reference proteome</keyword>
<proteinExistence type="predicted"/>
<organism evidence="1 2">
    <name type="scientific">Prunus dulcis</name>
    <name type="common">Almond</name>
    <name type="synonym">Amygdalus dulcis</name>
    <dbReference type="NCBI Taxonomy" id="3755"/>
    <lineage>
        <taxon>Eukaryota</taxon>
        <taxon>Viridiplantae</taxon>
        <taxon>Streptophyta</taxon>
        <taxon>Embryophyta</taxon>
        <taxon>Tracheophyta</taxon>
        <taxon>Spermatophyta</taxon>
        <taxon>Magnoliopsida</taxon>
        <taxon>eudicotyledons</taxon>
        <taxon>Gunneridae</taxon>
        <taxon>Pentapetalae</taxon>
        <taxon>rosids</taxon>
        <taxon>fabids</taxon>
        <taxon>Rosales</taxon>
        <taxon>Rosaceae</taxon>
        <taxon>Amygdaloideae</taxon>
        <taxon>Amygdaleae</taxon>
        <taxon>Prunus</taxon>
    </lineage>
</organism>
<reference evidence="1 2" key="1">
    <citation type="journal article" date="2022" name="G3 (Bethesda)">
        <title>Whole-genome sequence and methylome profiling of the almond [Prunus dulcis (Mill.) D.A. Webb] cultivar 'Nonpareil'.</title>
        <authorList>
            <person name="D'Amico-Willman K.M."/>
            <person name="Ouma W.Z."/>
            <person name="Meulia T."/>
            <person name="Sideli G.M."/>
            <person name="Gradziel T.M."/>
            <person name="Fresnedo-Ramirez J."/>
        </authorList>
    </citation>
    <scope>NUCLEOTIDE SEQUENCE [LARGE SCALE GENOMIC DNA]</scope>
    <source>
        <strain evidence="1">Clone GOH B32 T37-40</strain>
    </source>
</reference>
<comment type="caution">
    <text evidence="1">The sequence shown here is derived from an EMBL/GenBank/DDBJ whole genome shotgun (WGS) entry which is preliminary data.</text>
</comment>
<name>A0AAD4Z027_PRUDU</name>